<dbReference type="PANTHER" id="PTHR33317:SF4">
    <property type="entry name" value="POLYNUCLEOTIDYL TRANSFERASE, RIBONUCLEASE H-LIKE SUPERFAMILY PROTEIN"/>
    <property type="match status" value="1"/>
</dbReference>
<name>A0A381YCA6_9ZZZZ</name>
<proteinExistence type="inferred from homology"/>
<dbReference type="AlphaFoldDB" id="A0A381YCA6"/>
<evidence type="ECO:0000256" key="4">
    <source>
        <dbReference type="ARBA" id="ARBA00022801"/>
    </source>
</evidence>
<dbReference type="GO" id="GO:0004518">
    <property type="term" value="F:nuclease activity"/>
    <property type="evidence" value="ECO:0007669"/>
    <property type="project" value="UniProtKB-KW"/>
</dbReference>
<dbReference type="Gene3D" id="3.30.420.140">
    <property type="entry name" value="YqgF/RNase H-like domain"/>
    <property type="match status" value="1"/>
</dbReference>
<dbReference type="GO" id="GO:0016787">
    <property type="term" value="F:hydrolase activity"/>
    <property type="evidence" value="ECO:0007669"/>
    <property type="project" value="UniProtKB-KW"/>
</dbReference>
<keyword evidence="3" id="KW-0540">Nuclease</keyword>
<evidence type="ECO:0000313" key="6">
    <source>
        <dbReference type="EMBL" id="SVA74222.1"/>
    </source>
</evidence>
<sequence length="139" mass="14736">VRALGLDLGERRIGVAVGDSDGRVATPLTVLERSGDRAADHRAVAALVAEWEAGIVVVGMPYSLDGTQGPAARAAADEAARLGAVLDVPVETYDERLTTVIAERRLAEQGLAGRRRRALVDQVAASVILQAWLDTQREV</sequence>
<feature type="non-terminal residue" evidence="6">
    <location>
        <position position="1"/>
    </location>
</feature>
<dbReference type="InterPro" id="IPR005227">
    <property type="entry name" value="YqgF"/>
</dbReference>
<dbReference type="InterPro" id="IPR006641">
    <property type="entry name" value="YqgF/RNaseH-like_dom"/>
</dbReference>
<organism evidence="6">
    <name type="scientific">marine metagenome</name>
    <dbReference type="NCBI Taxonomy" id="408172"/>
    <lineage>
        <taxon>unclassified sequences</taxon>
        <taxon>metagenomes</taxon>
        <taxon>ecological metagenomes</taxon>
    </lineage>
</organism>
<keyword evidence="2" id="KW-0690">Ribosome biogenesis</keyword>
<dbReference type="EMBL" id="UINC01017805">
    <property type="protein sequence ID" value="SVA74222.1"/>
    <property type="molecule type" value="Genomic_DNA"/>
</dbReference>
<evidence type="ECO:0000256" key="2">
    <source>
        <dbReference type="ARBA" id="ARBA00022517"/>
    </source>
</evidence>
<protein>
    <recommendedName>
        <fullName evidence="5">YqgF/RNase H-like domain-containing protein</fullName>
    </recommendedName>
</protein>
<evidence type="ECO:0000256" key="1">
    <source>
        <dbReference type="ARBA" id="ARBA00022490"/>
    </source>
</evidence>
<accession>A0A381YCA6</accession>
<dbReference type="InterPro" id="IPR012337">
    <property type="entry name" value="RNaseH-like_sf"/>
</dbReference>
<reference evidence="6" key="1">
    <citation type="submission" date="2018-05" db="EMBL/GenBank/DDBJ databases">
        <authorList>
            <person name="Lanie J.A."/>
            <person name="Ng W.-L."/>
            <person name="Kazmierczak K.M."/>
            <person name="Andrzejewski T.M."/>
            <person name="Davidsen T.M."/>
            <person name="Wayne K.J."/>
            <person name="Tettelin H."/>
            <person name="Glass J.I."/>
            <person name="Rusch D."/>
            <person name="Podicherti R."/>
            <person name="Tsui H.-C.T."/>
            <person name="Winkler M.E."/>
        </authorList>
    </citation>
    <scope>NUCLEOTIDE SEQUENCE</scope>
</reference>
<dbReference type="CDD" id="cd16964">
    <property type="entry name" value="YqgF"/>
    <property type="match status" value="1"/>
</dbReference>
<evidence type="ECO:0000259" key="5">
    <source>
        <dbReference type="SMART" id="SM00732"/>
    </source>
</evidence>
<keyword evidence="4" id="KW-0378">Hydrolase</keyword>
<evidence type="ECO:0000256" key="3">
    <source>
        <dbReference type="ARBA" id="ARBA00022722"/>
    </source>
</evidence>
<dbReference type="NCBIfam" id="TIGR00250">
    <property type="entry name" value="RNAse_H_YqgF"/>
    <property type="match status" value="1"/>
</dbReference>
<dbReference type="PANTHER" id="PTHR33317">
    <property type="entry name" value="POLYNUCLEOTIDYL TRANSFERASE, RIBONUCLEASE H-LIKE SUPERFAMILY PROTEIN"/>
    <property type="match status" value="1"/>
</dbReference>
<dbReference type="GO" id="GO:0005829">
    <property type="term" value="C:cytosol"/>
    <property type="evidence" value="ECO:0007669"/>
    <property type="project" value="TreeGrafter"/>
</dbReference>
<dbReference type="SMART" id="SM00732">
    <property type="entry name" value="YqgFc"/>
    <property type="match status" value="1"/>
</dbReference>
<gene>
    <name evidence="6" type="ORF">METZ01_LOCUS127076</name>
</gene>
<feature type="domain" description="YqgF/RNase H-like" evidence="5">
    <location>
        <begin position="1"/>
        <end position="102"/>
    </location>
</feature>
<dbReference type="GO" id="GO:0000967">
    <property type="term" value="P:rRNA 5'-end processing"/>
    <property type="evidence" value="ECO:0007669"/>
    <property type="project" value="TreeGrafter"/>
</dbReference>
<keyword evidence="1" id="KW-0963">Cytoplasm</keyword>
<dbReference type="Pfam" id="PF03652">
    <property type="entry name" value="RuvX"/>
    <property type="match status" value="1"/>
</dbReference>
<dbReference type="HAMAP" id="MF_00651">
    <property type="entry name" value="Nuclease_YqgF"/>
    <property type="match status" value="1"/>
</dbReference>
<feature type="non-terminal residue" evidence="6">
    <location>
        <position position="139"/>
    </location>
</feature>
<dbReference type="InterPro" id="IPR037027">
    <property type="entry name" value="YqgF/RNaseH-like_dom_sf"/>
</dbReference>
<dbReference type="SUPFAM" id="SSF53098">
    <property type="entry name" value="Ribonuclease H-like"/>
    <property type="match status" value="1"/>
</dbReference>